<evidence type="ECO:0000256" key="1">
    <source>
        <dbReference type="SAM" id="MobiDB-lite"/>
    </source>
</evidence>
<sequence>MTPITNTARVTTTASTTDAEKLLRDMAYVLKLTRRVKEEMSADRAQTQTPATNPERALVA</sequence>
<gene>
    <name evidence="2" type="ORF">SOIL9_74820</name>
</gene>
<dbReference type="KEGG" id="gms:SOIL9_74820"/>
<accession>A0A6P2DHZ8</accession>
<name>A0A6P2DHZ8_9BACT</name>
<proteinExistence type="predicted"/>
<evidence type="ECO:0000313" key="2">
    <source>
        <dbReference type="EMBL" id="VTS02541.1"/>
    </source>
</evidence>
<dbReference type="RefSeq" id="WP_162672769.1">
    <property type="nucleotide sequence ID" value="NZ_LR593886.1"/>
</dbReference>
<dbReference type="EMBL" id="LR593886">
    <property type="protein sequence ID" value="VTS02541.1"/>
    <property type="molecule type" value="Genomic_DNA"/>
</dbReference>
<organism evidence="2 3">
    <name type="scientific">Gemmata massiliana</name>
    <dbReference type="NCBI Taxonomy" id="1210884"/>
    <lineage>
        <taxon>Bacteria</taxon>
        <taxon>Pseudomonadati</taxon>
        <taxon>Planctomycetota</taxon>
        <taxon>Planctomycetia</taxon>
        <taxon>Gemmatales</taxon>
        <taxon>Gemmataceae</taxon>
        <taxon>Gemmata</taxon>
    </lineage>
</organism>
<protein>
    <submittedName>
        <fullName evidence="2">Uncharacterized protein</fullName>
    </submittedName>
</protein>
<dbReference type="Proteomes" id="UP000464178">
    <property type="component" value="Chromosome"/>
</dbReference>
<keyword evidence="3" id="KW-1185">Reference proteome</keyword>
<feature type="region of interest" description="Disordered" evidence="1">
    <location>
        <begin position="38"/>
        <end position="60"/>
    </location>
</feature>
<dbReference type="AlphaFoldDB" id="A0A6P2DHZ8"/>
<reference evidence="2 3" key="1">
    <citation type="submission" date="2019-05" db="EMBL/GenBank/DDBJ databases">
        <authorList>
            <consortium name="Science for Life Laboratories"/>
        </authorList>
    </citation>
    <scope>NUCLEOTIDE SEQUENCE [LARGE SCALE GENOMIC DNA]</scope>
    <source>
        <strain evidence="2">Soil9</strain>
    </source>
</reference>
<evidence type="ECO:0000313" key="3">
    <source>
        <dbReference type="Proteomes" id="UP000464178"/>
    </source>
</evidence>